<dbReference type="PANTHER" id="PTHR43204:SF1">
    <property type="entry name" value="ABC TRANSPORTER I FAMILY MEMBER 6, CHLOROPLASTIC"/>
    <property type="match status" value="1"/>
</dbReference>
<gene>
    <name evidence="4" type="ORF">EZS28_037978</name>
</gene>
<feature type="domain" description="ABC transporter" evidence="3">
    <location>
        <begin position="10"/>
        <end position="259"/>
    </location>
</feature>
<sequence length="259" mass="29118">MVERSGRPLLNIVNLHCEVVLDDEEPRDILRGIDLQIYPGEVHAIMGPNGSGKSTLAQIIAGNPQFRVKQGKIEFDGQNIHELSPEERARLGIFIGFQYPPSIPGVSNDYFLRTSYNAIQRARGRETLDPAQFAPILAEKQQKLGMDESFLTRGVNEGFSGGEKKRNEILQMMLLEPKLAILDEIDSGVDIDALRIVTEGINMQRSADRSLLLITHWQRLLDHVVPDKVHVLQSGRITKTGGKELAKELEEKGYEWLKE</sequence>
<dbReference type="SUPFAM" id="SSF52540">
    <property type="entry name" value="P-loop containing nucleoside triphosphate hydrolases"/>
    <property type="match status" value="1"/>
</dbReference>
<evidence type="ECO:0000256" key="2">
    <source>
        <dbReference type="ARBA" id="ARBA00022840"/>
    </source>
</evidence>
<evidence type="ECO:0000313" key="4">
    <source>
        <dbReference type="EMBL" id="KAA6366495.1"/>
    </source>
</evidence>
<dbReference type="Gene3D" id="3.40.50.300">
    <property type="entry name" value="P-loop containing nucleotide triphosphate hydrolases"/>
    <property type="match status" value="1"/>
</dbReference>
<proteinExistence type="predicted"/>
<dbReference type="InterPro" id="IPR017871">
    <property type="entry name" value="ABC_transporter-like_CS"/>
</dbReference>
<dbReference type="NCBIfam" id="TIGR01978">
    <property type="entry name" value="sufC"/>
    <property type="match status" value="1"/>
</dbReference>
<dbReference type="SMART" id="SM00382">
    <property type="entry name" value="AAA"/>
    <property type="match status" value="1"/>
</dbReference>
<dbReference type="EMBL" id="SNRW01019325">
    <property type="protein sequence ID" value="KAA6366495.1"/>
    <property type="molecule type" value="Genomic_DNA"/>
</dbReference>
<dbReference type="PANTHER" id="PTHR43204">
    <property type="entry name" value="ABC TRANSPORTER I FAMILY MEMBER 6, CHLOROPLASTIC"/>
    <property type="match status" value="1"/>
</dbReference>
<dbReference type="PROSITE" id="PS00211">
    <property type="entry name" value="ABC_TRANSPORTER_1"/>
    <property type="match status" value="1"/>
</dbReference>
<dbReference type="PROSITE" id="PS50893">
    <property type="entry name" value="ABC_TRANSPORTER_2"/>
    <property type="match status" value="1"/>
</dbReference>
<dbReference type="Proteomes" id="UP000324800">
    <property type="component" value="Unassembled WGS sequence"/>
</dbReference>
<keyword evidence="2" id="KW-0067">ATP-binding</keyword>
<dbReference type="InterPro" id="IPR027417">
    <property type="entry name" value="P-loop_NTPase"/>
</dbReference>
<evidence type="ECO:0000313" key="5">
    <source>
        <dbReference type="Proteomes" id="UP000324800"/>
    </source>
</evidence>
<evidence type="ECO:0000259" key="3">
    <source>
        <dbReference type="PROSITE" id="PS50893"/>
    </source>
</evidence>
<dbReference type="CDD" id="cd03217">
    <property type="entry name" value="ABC_FeS_Assembly"/>
    <property type="match status" value="1"/>
</dbReference>
<dbReference type="GO" id="GO:0016887">
    <property type="term" value="F:ATP hydrolysis activity"/>
    <property type="evidence" value="ECO:0007669"/>
    <property type="project" value="InterPro"/>
</dbReference>
<name>A0A5J4U9Z4_9EUKA</name>
<organism evidence="4 5">
    <name type="scientific">Streblomastix strix</name>
    <dbReference type="NCBI Taxonomy" id="222440"/>
    <lineage>
        <taxon>Eukaryota</taxon>
        <taxon>Metamonada</taxon>
        <taxon>Preaxostyla</taxon>
        <taxon>Oxymonadida</taxon>
        <taxon>Streblomastigidae</taxon>
        <taxon>Streblomastix</taxon>
    </lineage>
</organism>
<dbReference type="InterPro" id="IPR003593">
    <property type="entry name" value="AAA+_ATPase"/>
</dbReference>
<dbReference type="GO" id="GO:0005524">
    <property type="term" value="F:ATP binding"/>
    <property type="evidence" value="ECO:0007669"/>
    <property type="project" value="UniProtKB-KW"/>
</dbReference>
<accession>A0A5J4U9Z4</accession>
<dbReference type="AlphaFoldDB" id="A0A5J4U9Z4"/>
<comment type="caution">
    <text evidence="4">The sequence shown here is derived from an EMBL/GenBank/DDBJ whole genome shotgun (WGS) entry which is preliminary data.</text>
</comment>
<keyword evidence="1" id="KW-0547">Nucleotide-binding</keyword>
<evidence type="ECO:0000256" key="1">
    <source>
        <dbReference type="ARBA" id="ARBA00022741"/>
    </source>
</evidence>
<dbReference type="OrthoDB" id="6500128at2759"/>
<reference evidence="4 5" key="1">
    <citation type="submission" date="2019-03" db="EMBL/GenBank/DDBJ databases">
        <title>Single cell metagenomics reveals metabolic interactions within the superorganism composed of flagellate Streblomastix strix and complex community of Bacteroidetes bacteria on its surface.</title>
        <authorList>
            <person name="Treitli S.C."/>
            <person name="Kolisko M."/>
            <person name="Husnik F."/>
            <person name="Keeling P."/>
            <person name="Hampl V."/>
        </authorList>
    </citation>
    <scope>NUCLEOTIDE SEQUENCE [LARGE SCALE GENOMIC DNA]</scope>
    <source>
        <strain evidence="4">ST1C</strain>
    </source>
</reference>
<protein>
    <submittedName>
        <fullName evidence="4">Fe-S cluster assembly protein SufC</fullName>
    </submittedName>
</protein>
<dbReference type="InterPro" id="IPR010230">
    <property type="entry name" value="FeS-cluster_ATPase_SufC"/>
</dbReference>
<dbReference type="InterPro" id="IPR003439">
    <property type="entry name" value="ABC_transporter-like_ATP-bd"/>
</dbReference>
<dbReference type="Pfam" id="PF00005">
    <property type="entry name" value="ABC_tran"/>
    <property type="match status" value="1"/>
</dbReference>